<dbReference type="Pfam" id="PF00038">
    <property type="entry name" value="Filament"/>
    <property type="match status" value="1"/>
</dbReference>
<dbReference type="PANTHER" id="PTHR45721:SF11">
    <property type="entry name" value="LAMIN DM0-RELATED"/>
    <property type="match status" value="1"/>
</dbReference>
<keyword evidence="7" id="KW-1185">Reference proteome</keyword>
<dbReference type="Gene3D" id="1.20.5.1160">
    <property type="entry name" value="Vasodilator-stimulated phosphoprotein"/>
    <property type="match status" value="1"/>
</dbReference>
<gene>
    <name evidence="6" type="ORF">RUM44_011608</name>
</gene>
<dbReference type="SUPFAM" id="SSF64593">
    <property type="entry name" value="Intermediate filament protein, coiled coil region"/>
    <property type="match status" value="1"/>
</dbReference>
<feature type="compositionally biased region" description="Low complexity" evidence="4">
    <location>
        <begin position="7"/>
        <end position="25"/>
    </location>
</feature>
<evidence type="ECO:0000313" key="7">
    <source>
        <dbReference type="Proteomes" id="UP001359485"/>
    </source>
</evidence>
<evidence type="ECO:0000256" key="1">
    <source>
        <dbReference type="ARBA" id="ARBA00022754"/>
    </source>
</evidence>
<keyword evidence="2 3" id="KW-0175">Coiled coil</keyword>
<evidence type="ECO:0000256" key="2">
    <source>
        <dbReference type="ARBA" id="ARBA00023054"/>
    </source>
</evidence>
<feature type="coiled-coil region" evidence="3">
    <location>
        <begin position="48"/>
        <end position="139"/>
    </location>
</feature>
<sequence>MSKTTRKTTTVTSSTSSSGSAYSSPVGGGSMGHAQRPRSPLSPTRLSRLQEKHELQNLNDRLACYMDKVRSLEAENNRLSRQVRISQESVSREVSSFKSMYDQELADARRLLDDIAKERAQAEIDNKRLLEENEELKSRYILFFEIVRPVQLLRI</sequence>
<dbReference type="InterPro" id="IPR039008">
    <property type="entry name" value="IF_rod_dom"/>
</dbReference>
<protein>
    <recommendedName>
        <fullName evidence="5">IF rod domain-containing protein</fullName>
    </recommendedName>
</protein>
<feature type="region of interest" description="Disordered" evidence="4">
    <location>
        <begin position="1"/>
        <end position="42"/>
    </location>
</feature>
<evidence type="ECO:0000256" key="4">
    <source>
        <dbReference type="SAM" id="MobiDB-lite"/>
    </source>
</evidence>
<dbReference type="Proteomes" id="UP001359485">
    <property type="component" value="Unassembled WGS sequence"/>
</dbReference>
<accession>A0ABR1ASA1</accession>
<name>A0ABR1ASA1_POLSC</name>
<reference evidence="6 7" key="1">
    <citation type="submission" date="2023-09" db="EMBL/GenBank/DDBJ databases">
        <title>Genomes of two closely related lineages of the louse Polyplax serrata with different host specificities.</title>
        <authorList>
            <person name="Martinu J."/>
            <person name="Tarabai H."/>
            <person name="Stefka J."/>
            <person name="Hypsa V."/>
        </authorList>
    </citation>
    <scope>NUCLEOTIDE SEQUENCE [LARGE SCALE GENOMIC DNA]</scope>
    <source>
        <strain evidence="6">98ZLc_SE</strain>
    </source>
</reference>
<dbReference type="PANTHER" id="PTHR45721">
    <property type="entry name" value="LAMIN DM0-RELATED"/>
    <property type="match status" value="1"/>
</dbReference>
<evidence type="ECO:0000313" key="6">
    <source>
        <dbReference type="EMBL" id="KAK6624748.1"/>
    </source>
</evidence>
<dbReference type="PROSITE" id="PS51842">
    <property type="entry name" value="IF_ROD_2"/>
    <property type="match status" value="1"/>
</dbReference>
<feature type="domain" description="IF rod" evidence="5">
    <location>
        <begin position="51"/>
        <end position="155"/>
    </location>
</feature>
<comment type="caution">
    <text evidence="6">The sequence shown here is derived from an EMBL/GenBank/DDBJ whole genome shotgun (WGS) entry which is preliminary data.</text>
</comment>
<proteinExistence type="predicted"/>
<dbReference type="EMBL" id="JAWJWF010000046">
    <property type="protein sequence ID" value="KAK6624748.1"/>
    <property type="molecule type" value="Genomic_DNA"/>
</dbReference>
<organism evidence="6 7">
    <name type="scientific">Polyplax serrata</name>
    <name type="common">Common mouse louse</name>
    <dbReference type="NCBI Taxonomy" id="468196"/>
    <lineage>
        <taxon>Eukaryota</taxon>
        <taxon>Metazoa</taxon>
        <taxon>Ecdysozoa</taxon>
        <taxon>Arthropoda</taxon>
        <taxon>Hexapoda</taxon>
        <taxon>Insecta</taxon>
        <taxon>Pterygota</taxon>
        <taxon>Neoptera</taxon>
        <taxon>Paraneoptera</taxon>
        <taxon>Psocodea</taxon>
        <taxon>Troctomorpha</taxon>
        <taxon>Phthiraptera</taxon>
        <taxon>Anoplura</taxon>
        <taxon>Polyplacidae</taxon>
        <taxon>Polyplax</taxon>
    </lineage>
</organism>
<evidence type="ECO:0000256" key="3">
    <source>
        <dbReference type="SAM" id="Coils"/>
    </source>
</evidence>
<evidence type="ECO:0000259" key="5">
    <source>
        <dbReference type="PROSITE" id="PS51842"/>
    </source>
</evidence>
<keyword evidence="1" id="KW-0403">Intermediate filament</keyword>